<feature type="compositionally biased region" description="Basic and acidic residues" evidence="4">
    <location>
        <begin position="908"/>
        <end position="919"/>
    </location>
</feature>
<evidence type="ECO:0000259" key="5">
    <source>
        <dbReference type="PROSITE" id="PS50048"/>
    </source>
</evidence>
<dbReference type="Pfam" id="PF00172">
    <property type="entry name" value="Zn_clus"/>
    <property type="match status" value="1"/>
</dbReference>
<proteinExistence type="predicted"/>
<gene>
    <name evidence="6" type="ORF">F5891DRAFT_1034775</name>
</gene>
<dbReference type="Gene3D" id="4.10.240.10">
    <property type="entry name" value="Zn(2)-C6 fungal-type DNA-binding domain"/>
    <property type="match status" value="1"/>
</dbReference>
<keyword evidence="2" id="KW-0479">Metal-binding</keyword>
<dbReference type="SMART" id="SM00066">
    <property type="entry name" value="GAL4"/>
    <property type="match status" value="1"/>
</dbReference>
<feature type="compositionally biased region" description="Polar residues" evidence="4">
    <location>
        <begin position="638"/>
        <end position="651"/>
    </location>
</feature>
<dbReference type="RefSeq" id="XP_041225796.1">
    <property type="nucleotide sequence ID" value="XM_041361777.1"/>
</dbReference>
<accession>A0AAD4E5Q5</accession>
<feature type="domain" description="Zn(2)-C6 fungal-type" evidence="5">
    <location>
        <begin position="26"/>
        <end position="57"/>
    </location>
</feature>
<evidence type="ECO:0000313" key="7">
    <source>
        <dbReference type="Proteomes" id="UP001195769"/>
    </source>
</evidence>
<feature type="compositionally biased region" description="Polar residues" evidence="4">
    <location>
        <begin position="1060"/>
        <end position="1083"/>
    </location>
</feature>
<sequence length="1286" mass="138865">MMDPSSSGEHLAQAIGPQVRSRVTVVCAECKRLKLKCDRRAPCGSCTKRDTVARCIYSPAAAEKVDLHSLNNRLIAVESQLAQISAPGVRFPSSSSSSTTIQLPIHTVNSYNPHEPSIDDITAIWWEEIDIPESLPVQLSSSDSRDGYIKSEPASYPTLPLPASNPPSSLPLPLLLPPISCYYAPHPSSSSSPIFMKSLLVHLPFAPRRRTRLYEHAEEAFRMIPGPCFSWRVWKERAEGIWRYGECESTSCVTNDSSDEPSRSSASSTIPNTSNSSSRTPTDTSKTDTARTIFFGPPPAPPPSPPPSHKALSQTSSKALTPSLPLFASVSGAFALALLVEESAASASAALQSSGATHPGPPSESERATHNDRMGTSLGPKKSRKDPSPKENLTSPALLHALSRQALCVWEGGVALSNSGSNSNSAHASEYDLDYVAAIVLGVLFVVLCDKGCTTGRHGNGSATSNTKEGWILGEIGKLVNIARTMGLGVDPDLTPGKYGLYESEARRRAWWDIWWWDAYTSTLSSRAPLIPLHAFSTRLPLDVDEEVFTSACTSAPLLSPTGKEGVGRWFGMRVRLAQLVKDINFRTSLLSSLEQPSVLLSLELASQCEAEIKQWLSDLPPAFRMGNEGIGEESCVPPQSSMALSSNASHGGTPPTLLAQRLDILMTTHRLAMGLYLPSLRPHSSPSSQSDSHSNVRRETSPQIHQARVGALTAAHGVIRAGRDFVELACTRPDLVRRKDGLGLSLCCGLVYDVHSGFSRGVEMGYSKALFDASIVCATSALRDPSAVWARTAVEDAKMGLVLLRDLRDLCPALDVSVLEALIRKLDSGGSGAGSGSKRKREGWDEGDGRDAVPVPGGSSAGGNDEENVPLIPVPVVSTQEPKLRSPSHVGSNSNAAENTSTTNVANKEDSSASEPRRTYPAIVIPSKFPPRKDRVKDRDLLKDGQRERERGDKDKDRSREKDKDRKKTSYPSVGFRVRPGKEPSPLARVRPASAGTPTTTTTTTQGISGQSMPTSSQPISMSDQSIPASSQSMPTSSQSMSVSQHSVMSQPPSVAPLQPSSLVSTPIDRSSYHSTPTSMSQEGGVDFSLPFGAAYEPQPQPPQKFTPYDYASSSASPFSYPDTPQYVQFGGPPSTPTSFAPPSQLPHYSGAAPQPQSSFPTQIQTSQFPASQASYSEHPLPSQQQQQQQPSRFSFGPQFPETGLVREYYGSQEKQPPQQQGYQQEYPGEQQAVYGVKSSIDQHLASQQRYAGGQQGYMEQTWTEGSEGQYWSSYPAQPQLRYQE</sequence>
<dbReference type="InterPro" id="IPR036864">
    <property type="entry name" value="Zn2-C6_fun-type_DNA-bd_sf"/>
</dbReference>
<reference evidence="6" key="1">
    <citation type="journal article" date="2020" name="New Phytol.">
        <title>Comparative genomics reveals dynamic genome evolution in host specialist ectomycorrhizal fungi.</title>
        <authorList>
            <person name="Lofgren L.A."/>
            <person name="Nguyen N.H."/>
            <person name="Vilgalys R."/>
            <person name="Ruytinx J."/>
            <person name="Liao H.L."/>
            <person name="Branco S."/>
            <person name="Kuo A."/>
            <person name="LaButti K."/>
            <person name="Lipzen A."/>
            <person name="Andreopoulos W."/>
            <person name="Pangilinan J."/>
            <person name="Riley R."/>
            <person name="Hundley H."/>
            <person name="Na H."/>
            <person name="Barry K."/>
            <person name="Grigoriev I.V."/>
            <person name="Stajich J.E."/>
            <person name="Kennedy P.G."/>
        </authorList>
    </citation>
    <scope>NUCLEOTIDE SEQUENCE</scope>
    <source>
        <strain evidence="6">FC203</strain>
    </source>
</reference>
<keyword evidence="3" id="KW-0539">Nucleus</keyword>
<keyword evidence="7" id="KW-1185">Reference proteome</keyword>
<evidence type="ECO:0000313" key="6">
    <source>
        <dbReference type="EMBL" id="KAG1900220.1"/>
    </source>
</evidence>
<comment type="caution">
    <text evidence="6">The sequence shown here is derived from an EMBL/GenBank/DDBJ whole genome shotgun (WGS) entry which is preliminary data.</text>
</comment>
<feature type="compositionally biased region" description="Low complexity" evidence="4">
    <location>
        <begin position="1183"/>
        <end position="1202"/>
    </location>
</feature>
<dbReference type="GO" id="GO:0000981">
    <property type="term" value="F:DNA-binding transcription factor activity, RNA polymerase II-specific"/>
    <property type="evidence" value="ECO:0007669"/>
    <property type="project" value="InterPro"/>
</dbReference>
<protein>
    <recommendedName>
        <fullName evidence="5">Zn(2)-C6 fungal-type domain-containing protein</fullName>
    </recommendedName>
</protein>
<feature type="compositionally biased region" description="Polar residues" evidence="4">
    <location>
        <begin position="1007"/>
        <end position="1030"/>
    </location>
</feature>
<evidence type="ECO:0000256" key="4">
    <source>
        <dbReference type="SAM" id="MobiDB-lite"/>
    </source>
</evidence>
<dbReference type="GO" id="GO:0006351">
    <property type="term" value="P:DNA-templated transcription"/>
    <property type="evidence" value="ECO:0007669"/>
    <property type="project" value="InterPro"/>
</dbReference>
<feature type="compositionally biased region" description="Basic and acidic residues" evidence="4">
    <location>
        <begin position="843"/>
        <end position="852"/>
    </location>
</feature>
<feature type="compositionally biased region" description="Polar residues" evidence="4">
    <location>
        <begin position="1156"/>
        <end position="1177"/>
    </location>
</feature>
<dbReference type="GeneID" id="64656075"/>
<name>A0AAD4E5Q5_9AGAM</name>
<dbReference type="EMBL" id="JABBWK010000028">
    <property type="protein sequence ID" value="KAG1900220.1"/>
    <property type="molecule type" value="Genomic_DNA"/>
</dbReference>
<feature type="compositionally biased region" description="Low complexity" evidence="4">
    <location>
        <begin position="1211"/>
        <end position="1229"/>
    </location>
</feature>
<dbReference type="Pfam" id="PF04082">
    <property type="entry name" value="Fungal_trans"/>
    <property type="match status" value="1"/>
</dbReference>
<dbReference type="SUPFAM" id="SSF57701">
    <property type="entry name" value="Zn2/Cys6 DNA-binding domain"/>
    <property type="match status" value="1"/>
</dbReference>
<feature type="compositionally biased region" description="Low complexity" evidence="4">
    <location>
        <begin position="263"/>
        <end position="284"/>
    </location>
</feature>
<dbReference type="PROSITE" id="PS50048">
    <property type="entry name" value="ZN2_CY6_FUNGAL_2"/>
    <property type="match status" value="1"/>
</dbReference>
<feature type="region of interest" description="Disordered" evidence="4">
    <location>
        <begin position="632"/>
        <end position="653"/>
    </location>
</feature>
<dbReference type="CDD" id="cd00067">
    <property type="entry name" value="GAL4"/>
    <property type="match status" value="1"/>
</dbReference>
<feature type="compositionally biased region" description="Low complexity" evidence="4">
    <location>
        <begin position="1109"/>
        <end position="1124"/>
    </location>
</feature>
<dbReference type="GO" id="GO:0005634">
    <property type="term" value="C:nucleus"/>
    <property type="evidence" value="ECO:0007669"/>
    <property type="project" value="UniProtKB-SubCell"/>
</dbReference>
<feature type="compositionally biased region" description="Low complexity" evidence="4">
    <location>
        <begin position="1031"/>
        <end position="1054"/>
    </location>
</feature>
<feature type="compositionally biased region" description="Pro residues" evidence="4">
    <location>
        <begin position="296"/>
        <end position="308"/>
    </location>
</feature>
<feature type="compositionally biased region" description="Low complexity" evidence="4">
    <location>
        <begin position="893"/>
        <end position="907"/>
    </location>
</feature>
<dbReference type="PROSITE" id="PS00463">
    <property type="entry name" value="ZN2_CY6_FUNGAL_1"/>
    <property type="match status" value="1"/>
</dbReference>
<evidence type="ECO:0000256" key="2">
    <source>
        <dbReference type="ARBA" id="ARBA00022723"/>
    </source>
</evidence>
<feature type="region of interest" description="Disordered" evidence="4">
    <location>
        <begin position="829"/>
        <end position="1229"/>
    </location>
</feature>
<dbReference type="PANTHER" id="PTHR31001">
    <property type="entry name" value="UNCHARACTERIZED TRANSCRIPTIONAL REGULATORY PROTEIN"/>
    <property type="match status" value="1"/>
</dbReference>
<feature type="compositionally biased region" description="Basic and acidic residues" evidence="4">
    <location>
        <begin position="364"/>
        <end position="373"/>
    </location>
</feature>
<dbReference type="InterPro" id="IPR050613">
    <property type="entry name" value="Sec_Metabolite_Reg"/>
</dbReference>
<feature type="region of interest" description="Disordered" evidence="4">
    <location>
        <begin position="682"/>
        <end position="704"/>
    </location>
</feature>
<feature type="region of interest" description="Disordered" evidence="4">
    <location>
        <begin position="350"/>
        <end position="394"/>
    </location>
</feature>
<dbReference type="GO" id="GO:0008270">
    <property type="term" value="F:zinc ion binding"/>
    <property type="evidence" value="ECO:0007669"/>
    <property type="project" value="InterPro"/>
</dbReference>
<comment type="subcellular location">
    <subcellularLocation>
        <location evidence="1">Nucleus</location>
    </subcellularLocation>
</comment>
<feature type="compositionally biased region" description="Basic and acidic residues" evidence="4">
    <location>
        <begin position="932"/>
        <end position="969"/>
    </location>
</feature>
<organism evidence="6 7">
    <name type="scientific">Suillus fuscotomentosus</name>
    <dbReference type="NCBI Taxonomy" id="1912939"/>
    <lineage>
        <taxon>Eukaryota</taxon>
        <taxon>Fungi</taxon>
        <taxon>Dikarya</taxon>
        <taxon>Basidiomycota</taxon>
        <taxon>Agaricomycotina</taxon>
        <taxon>Agaricomycetes</taxon>
        <taxon>Agaricomycetidae</taxon>
        <taxon>Boletales</taxon>
        <taxon>Suillineae</taxon>
        <taxon>Suillaceae</taxon>
        <taxon>Suillus</taxon>
    </lineage>
</organism>
<feature type="region of interest" description="Disordered" evidence="4">
    <location>
        <begin position="250"/>
        <end position="317"/>
    </location>
</feature>
<evidence type="ECO:0000256" key="3">
    <source>
        <dbReference type="ARBA" id="ARBA00023242"/>
    </source>
</evidence>
<dbReference type="InterPro" id="IPR007219">
    <property type="entry name" value="XnlR_reg_dom"/>
</dbReference>
<dbReference type="GO" id="GO:0003677">
    <property type="term" value="F:DNA binding"/>
    <property type="evidence" value="ECO:0007669"/>
    <property type="project" value="InterPro"/>
</dbReference>
<dbReference type="Proteomes" id="UP001195769">
    <property type="component" value="Unassembled WGS sequence"/>
</dbReference>
<evidence type="ECO:0000256" key="1">
    <source>
        <dbReference type="ARBA" id="ARBA00004123"/>
    </source>
</evidence>
<dbReference type="CDD" id="cd12148">
    <property type="entry name" value="fungal_TF_MHR"/>
    <property type="match status" value="1"/>
</dbReference>
<dbReference type="InterPro" id="IPR001138">
    <property type="entry name" value="Zn2Cys6_DnaBD"/>
</dbReference>
<feature type="region of interest" description="Disordered" evidence="4">
    <location>
        <begin position="1266"/>
        <end position="1286"/>
    </location>
</feature>
<feature type="compositionally biased region" description="Low complexity" evidence="4">
    <location>
        <begin position="682"/>
        <end position="694"/>
    </location>
</feature>